<dbReference type="PROSITE" id="PS50943">
    <property type="entry name" value="HTH_CROC1"/>
    <property type="match status" value="1"/>
</dbReference>
<dbReference type="Pfam" id="PF01381">
    <property type="entry name" value="HTH_3"/>
    <property type="match status" value="1"/>
</dbReference>
<dbReference type="Gene3D" id="1.10.260.40">
    <property type="entry name" value="lambda repressor-like DNA-binding domains"/>
    <property type="match status" value="1"/>
</dbReference>
<sequence>MSIKTIVSQQYRDKINQSAKTLADFPEIPPEGWLKTVRKALRMSGAALASRLGVTKARIPKAEKDELSGSLTLKTIQNMAEAMNCKFVYAVIPNDSVDSIIRQQALEKAKQQVEAAAIHMALEAQSLNNEQTKFEIERIANDLIQRMPPTFWRD</sequence>
<protein>
    <submittedName>
        <fullName evidence="2">Mobile mystery protein A</fullName>
    </submittedName>
</protein>
<dbReference type="InterPro" id="IPR013435">
    <property type="entry name" value="Mobile_mystery_prot_A"/>
</dbReference>
<accession>A0A1I6H781</accession>
<dbReference type="AlphaFoldDB" id="A0A1I6H781"/>
<dbReference type="SMART" id="SM00530">
    <property type="entry name" value="HTH_XRE"/>
    <property type="match status" value="1"/>
</dbReference>
<gene>
    <name evidence="2" type="ORF">SAMN04488070_1542</name>
</gene>
<evidence type="ECO:0000313" key="3">
    <source>
        <dbReference type="Proteomes" id="UP000199424"/>
    </source>
</evidence>
<dbReference type="RefSeq" id="WP_092857249.1">
    <property type="nucleotide sequence ID" value="NZ_FOYU01000002.1"/>
</dbReference>
<evidence type="ECO:0000259" key="1">
    <source>
        <dbReference type="PROSITE" id="PS50943"/>
    </source>
</evidence>
<dbReference type="GO" id="GO:0003677">
    <property type="term" value="F:DNA binding"/>
    <property type="evidence" value="ECO:0007669"/>
    <property type="project" value="InterPro"/>
</dbReference>
<evidence type="ECO:0000313" key="2">
    <source>
        <dbReference type="EMBL" id="SFR50197.1"/>
    </source>
</evidence>
<dbReference type="InterPro" id="IPR010982">
    <property type="entry name" value="Lambda_DNA-bd_dom_sf"/>
</dbReference>
<dbReference type="Proteomes" id="UP000199424">
    <property type="component" value="Unassembled WGS sequence"/>
</dbReference>
<reference evidence="3" key="1">
    <citation type="submission" date="2016-10" db="EMBL/GenBank/DDBJ databases">
        <authorList>
            <person name="Varghese N."/>
            <person name="Submissions S."/>
        </authorList>
    </citation>
    <scope>NUCLEOTIDE SEQUENCE [LARGE SCALE GENOMIC DNA]</scope>
    <source>
        <strain evidence="3">CGMCC 1.7285</strain>
    </source>
</reference>
<keyword evidence="3" id="KW-1185">Reference proteome</keyword>
<dbReference type="EMBL" id="FOYU01000002">
    <property type="protein sequence ID" value="SFR50197.1"/>
    <property type="molecule type" value="Genomic_DNA"/>
</dbReference>
<dbReference type="SUPFAM" id="SSF47413">
    <property type="entry name" value="lambda repressor-like DNA-binding domains"/>
    <property type="match status" value="1"/>
</dbReference>
<dbReference type="InterPro" id="IPR001387">
    <property type="entry name" value="Cro/C1-type_HTH"/>
</dbReference>
<name>A0A1I6H781_9GAMM</name>
<dbReference type="NCBIfam" id="TIGR02612">
    <property type="entry name" value="mob_myst_A"/>
    <property type="match status" value="1"/>
</dbReference>
<proteinExistence type="predicted"/>
<organism evidence="2 3">
    <name type="scientific">Pseudidiomarina maritima</name>
    <dbReference type="NCBI Taxonomy" id="519453"/>
    <lineage>
        <taxon>Bacteria</taxon>
        <taxon>Pseudomonadati</taxon>
        <taxon>Pseudomonadota</taxon>
        <taxon>Gammaproteobacteria</taxon>
        <taxon>Alteromonadales</taxon>
        <taxon>Idiomarinaceae</taxon>
        <taxon>Pseudidiomarina</taxon>
    </lineage>
</organism>
<feature type="domain" description="HTH cro/C1-type" evidence="1">
    <location>
        <begin position="34"/>
        <end position="90"/>
    </location>
</feature>
<dbReference type="CDD" id="cd00093">
    <property type="entry name" value="HTH_XRE"/>
    <property type="match status" value="1"/>
</dbReference>